<comment type="subcellular location">
    <subcellularLocation>
        <location evidence="2 8">Golgi apparatus membrane</location>
        <topology evidence="2 8">Multi-pass membrane protein</topology>
    </subcellularLocation>
</comment>
<dbReference type="PANTHER" id="PTHR13019">
    <property type="entry name" value="GOLGI APPARATUS MEMBRANE PROTEIN TVP23"/>
    <property type="match status" value="1"/>
</dbReference>
<dbReference type="GO" id="GO:0009306">
    <property type="term" value="P:protein secretion"/>
    <property type="evidence" value="ECO:0007669"/>
    <property type="project" value="TreeGrafter"/>
</dbReference>
<evidence type="ECO:0000256" key="3">
    <source>
        <dbReference type="ARBA" id="ARBA00005467"/>
    </source>
</evidence>
<sequence length="117" mass="13421">MTDNSTTTEHISTDNNNAQPNSLYERLLQSSHPVALLSYIILRIAPLTVYLFGMLFTNSYILFFILVILLLAADFWNTKNVAGRLLVGLRWWNETSEIGKTIWVFENADPNKYINPI</sequence>
<evidence type="ECO:0000313" key="10">
    <source>
        <dbReference type="Proteomes" id="UP000307173"/>
    </source>
</evidence>
<dbReference type="Pfam" id="PF05832">
    <property type="entry name" value="DUF846"/>
    <property type="match status" value="1"/>
</dbReference>
<evidence type="ECO:0000256" key="1">
    <source>
        <dbReference type="ARBA" id="ARBA00003246"/>
    </source>
</evidence>
<evidence type="ECO:0000256" key="4">
    <source>
        <dbReference type="ARBA" id="ARBA00013603"/>
    </source>
</evidence>
<evidence type="ECO:0000256" key="7">
    <source>
        <dbReference type="ARBA" id="ARBA00023136"/>
    </source>
</evidence>
<feature type="non-terminal residue" evidence="9">
    <location>
        <position position="117"/>
    </location>
</feature>
<dbReference type="EMBL" id="SELW01000183">
    <property type="protein sequence ID" value="TID30168.1"/>
    <property type="molecule type" value="Genomic_DNA"/>
</dbReference>
<keyword evidence="5 8" id="KW-0812">Transmembrane</keyword>
<keyword evidence="7 8" id="KW-0472">Membrane</keyword>
<keyword evidence="10" id="KW-1185">Reference proteome</keyword>
<gene>
    <name evidence="9" type="ORF">CANINC_001247</name>
</gene>
<protein>
    <recommendedName>
        <fullName evidence="4 8">Golgi apparatus membrane protein TVP23</fullName>
    </recommendedName>
</protein>
<comment type="similarity">
    <text evidence="3 8">Belongs to the TVP23 family.</text>
</comment>
<evidence type="ECO:0000256" key="6">
    <source>
        <dbReference type="ARBA" id="ARBA00022989"/>
    </source>
</evidence>
<dbReference type="STRING" id="52247.A0A4T0X434"/>
<dbReference type="PANTHER" id="PTHR13019:SF7">
    <property type="entry name" value="GOLGI APPARATUS MEMBRANE PROTEIN TVP23"/>
    <property type="match status" value="1"/>
</dbReference>
<evidence type="ECO:0000256" key="2">
    <source>
        <dbReference type="ARBA" id="ARBA00004653"/>
    </source>
</evidence>
<name>A0A4T0X434_9ASCO</name>
<feature type="transmembrane region" description="Helical" evidence="8">
    <location>
        <begin position="59"/>
        <end position="76"/>
    </location>
</feature>
<keyword evidence="6 8" id="KW-1133">Transmembrane helix</keyword>
<dbReference type="GO" id="GO:0016192">
    <property type="term" value="P:vesicle-mediated transport"/>
    <property type="evidence" value="ECO:0007669"/>
    <property type="project" value="TreeGrafter"/>
</dbReference>
<accession>A0A4T0X434</accession>
<reference evidence="9 10" key="1">
    <citation type="journal article" date="2019" name="Front. Genet.">
        <title>Whole-Genome Sequencing of the Opportunistic Yeast Pathogen Candida inconspicua Uncovers Its Hybrid Origin.</title>
        <authorList>
            <person name="Mixao V."/>
            <person name="Hansen A.P."/>
            <person name="Saus E."/>
            <person name="Boekhout T."/>
            <person name="Lass-Florl C."/>
            <person name="Gabaldon T."/>
        </authorList>
    </citation>
    <scope>NUCLEOTIDE SEQUENCE [LARGE SCALE GENOMIC DNA]</scope>
    <source>
        <strain evidence="9 10">CBS 180</strain>
    </source>
</reference>
<comment type="caution">
    <text evidence="9">The sequence shown here is derived from an EMBL/GenBank/DDBJ whole genome shotgun (WGS) entry which is preliminary data.</text>
</comment>
<evidence type="ECO:0000256" key="5">
    <source>
        <dbReference type="ARBA" id="ARBA00022692"/>
    </source>
</evidence>
<dbReference type="Proteomes" id="UP000307173">
    <property type="component" value="Unassembled WGS sequence"/>
</dbReference>
<dbReference type="AlphaFoldDB" id="A0A4T0X434"/>
<dbReference type="OrthoDB" id="2151161at2759"/>
<comment type="function">
    <text evidence="1 8">Golgi membrane protein involved in vesicular trafficking.</text>
</comment>
<dbReference type="InterPro" id="IPR008564">
    <property type="entry name" value="TVP23-like"/>
</dbReference>
<comment type="caution">
    <text evidence="8">Lacks conserved residue(s) required for the propagation of feature annotation.</text>
</comment>
<proteinExistence type="inferred from homology"/>
<dbReference type="GO" id="GO:0000139">
    <property type="term" value="C:Golgi membrane"/>
    <property type="evidence" value="ECO:0007669"/>
    <property type="project" value="UniProtKB-SubCell"/>
</dbReference>
<evidence type="ECO:0000256" key="8">
    <source>
        <dbReference type="RuleBase" id="RU361206"/>
    </source>
</evidence>
<keyword evidence="8" id="KW-0333">Golgi apparatus</keyword>
<evidence type="ECO:0000313" key="9">
    <source>
        <dbReference type="EMBL" id="TID30168.1"/>
    </source>
</evidence>
<organism evidence="9 10">
    <name type="scientific">Pichia inconspicua</name>
    <dbReference type="NCBI Taxonomy" id="52247"/>
    <lineage>
        <taxon>Eukaryota</taxon>
        <taxon>Fungi</taxon>
        <taxon>Dikarya</taxon>
        <taxon>Ascomycota</taxon>
        <taxon>Saccharomycotina</taxon>
        <taxon>Pichiomycetes</taxon>
        <taxon>Pichiales</taxon>
        <taxon>Pichiaceae</taxon>
        <taxon>Pichia</taxon>
    </lineage>
</organism>